<dbReference type="OrthoDB" id="9797501at2"/>
<keyword evidence="3" id="KW-1185">Reference proteome</keyword>
<dbReference type="GO" id="GO:0000150">
    <property type="term" value="F:DNA strand exchange activity"/>
    <property type="evidence" value="ECO:0007669"/>
    <property type="project" value="InterPro"/>
</dbReference>
<dbReference type="SUPFAM" id="SSF53041">
    <property type="entry name" value="Resolvase-like"/>
    <property type="match status" value="1"/>
</dbReference>
<sequence length="92" mass="10543">MFYAYLDKVISNIVLELLSYMAQREREKINSRQAEGIAIALNKGIKFGRPKKEIGSDFISIYQDWRDEKISAVAAMQKLTMKPNTLLCSIID</sequence>
<organism evidence="2 3">
    <name type="scientific">Paenibacillus psychroresistens</name>
    <dbReference type="NCBI Taxonomy" id="1778678"/>
    <lineage>
        <taxon>Bacteria</taxon>
        <taxon>Bacillati</taxon>
        <taxon>Bacillota</taxon>
        <taxon>Bacilli</taxon>
        <taxon>Bacillales</taxon>
        <taxon>Paenibacillaceae</taxon>
        <taxon>Paenibacillus</taxon>
    </lineage>
</organism>
<feature type="domain" description="Resolvase/invertase-type recombinase catalytic" evidence="1">
    <location>
        <begin position="1"/>
        <end position="44"/>
    </location>
</feature>
<dbReference type="KEGG" id="ppsc:EHS13_25070"/>
<protein>
    <submittedName>
        <fullName evidence="2">Recombinase family protein</fullName>
    </submittedName>
</protein>
<accession>A0A6B8RQW0</accession>
<dbReference type="PROSITE" id="PS51736">
    <property type="entry name" value="RECOMBINASES_3"/>
    <property type="match status" value="1"/>
</dbReference>
<dbReference type="GO" id="GO:0003677">
    <property type="term" value="F:DNA binding"/>
    <property type="evidence" value="ECO:0007669"/>
    <property type="project" value="InterPro"/>
</dbReference>
<evidence type="ECO:0000259" key="1">
    <source>
        <dbReference type="PROSITE" id="PS51736"/>
    </source>
</evidence>
<dbReference type="InterPro" id="IPR006119">
    <property type="entry name" value="Resolv_N"/>
</dbReference>
<evidence type="ECO:0000313" key="3">
    <source>
        <dbReference type="Proteomes" id="UP000426246"/>
    </source>
</evidence>
<dbReference type="EMBL" id="CP034235">
    <property type="protein sequence ID" value="QGQ97925.1"/>
    <property type="molecule type" value="Genomic_DNA"/>
</dbReference>
<dbReference type="AlphaFoldDB" id="A0A6B8RQW0"/>
<gene>
    <name evidence="2" type="ORF">EHS13_25070</name>
</gene>
<dbReference type="Proteomes" id="UP000426246">
    <property type="component" value="Chromosome"/>
</dbReference>
<reference evidence="3" key="1">
    <citation type="submission" date="2018-11" db="EMBL/GenBank/DDBJ databases">
        <title>Complete genome sequence of Paenibacillus sp. ML311-T8.</title>
        <authorList>
            <person name="Nam Y.-D."/>
            <person name="Kang J."/>
            <person name="Chung W.-H."/>
            <person name="Park Y.S."/>
        </authorList>
    </citation>
    <scope>NUCLEOTIDE SEQUENCE [LARGE SCALE GENOMIC DNA]</scope>
    <source>
        <strain evidence="3">ML311-T8</strain>
    </source>
</reference>
<evidence type="ECO:0000313" key="2">
    <source>
        <dbReference type="EMBL" id="QGQ97925.1"/>
    </source>
</evidence>
<name>A0A6B8RQW0_9BACL</name>
<proteinExistence type="predicted"/>
<dbReference type="InterPro" id="IPR036162">
    <property type="entry name" value="Resolvase-like_N_sf"/>
</dbReference>